<dbReference type="Gene3D" id="2.60.40.10">
    <property type="entry name" value="Immunoglobulins"/>
    <property type="match status" value="1"/>
</dbReference>
<dbReference type="PANTHER" id="PTHR21437">
    <property type="entry name" value="WIDE AWAKE"/>
    <property type="match status" value="1"/>
</dbReference>
<name>A0AA36MI70_CYLNA</name>
<dbReference type="Proteomes" id="UP001176961">
    <property type="component" value="Unassembled WGS sequence"/>
</dbReference>
<evidence type="ECO:0000313" key="2">
    <source>
        <dbReference type="EMBL" id="CAJ0610012.1"/>
    </source>
</evidence>
<sequence>MTSQNLRRIIRGVHRVHSQGSIDVRQKFRPDDDSPSTRKVWNNNAIDMLSALQYIEKDDDAGLQSVLRKSYFNVNTKLICGPYAEYSRKWTLLDVALNLRSTQCVRSLQNFGAKENLSMNSIEKRKVALDSAATFTCEQIAKLASTEQTKEVNKVGRLWSAHLLVLERMARTLSTVQLPDPPEFVKVESNSRSSVLLHVECARERTEPVIKYMVEWSTQPDFSKILGGYVETDMRKGEVIVTELPTNTKLCFRVSCGGILGYSSPTLAQPMFVELSSWYDVAGKPEGWNEHMESMSKLGDDVTRYRQSPVWKTIFSSSEETVKKKKNSLKEFFMAGRKFSKSVTRGIYLGSVLYTDGKVLCTSDDCLPLIHVDNTVTTIANDDFLWLMKMSLCWEEVGTLSESVPGDLNIDKGLR</sequence>
<comment type="caution">
    <text evidence="2">The sequence shown here is derived from an EMBL/GenBank/DDBJ whole genome shotgun (WGS) entry which is preliminary data.</text>
</comment>
<feature type="domain" description="Fibronectin type-III" evidence="1">
    <location>
        <begin position="181"/>
        <end position="276"/>
    </location>
</feature>
<dbReference type="AlphaFoldDB" id="A0AA36MI70"/>
<dbReference type="GO" id="GO:0000132">
    <property type="term" value="P:establishment of mitotic spindle orientation"/>
    <property type="evidence" value="ECO:0007669"/>
    <property type="project" value="TreeGrafter"/>
</dbReference>
<dbReference type="CDD" id="cd00063">
    <property type="entry name" value="FN3"/>
    <property type="match status" value="1"/>
</dbReference>
<dbReference type="EMBL" id="CATQJL010000326">
    <property type="protein sequence ID" value="CAJ0610012.1"/>
    <property type="molecule type" value="Genomic_DNA"/>
</dbReference>
<dbReference type="PANTHER" id="PTHR21437:SF1">
    <property type="entry name" value="WIDE AWAKE"/>
    <property type="match status" value="1"/>
</dbReference>
<dbReference type="PROSITE" id="PS50853">
    <property type="entry name" value="FN3"/>
    <property type="match status" value="1"/>
</dbReference>
<dbReference type="InterPro" id="IPR036116">
    <property type="entry name" value="FN3_sf"/>
</dbReference>
<dbReference type="InterPro" id="IPR039269">
    <property type="entry name" value="ANKFN1"/>
</dbReference>
<keyword evidence="3" id="KW-1185">Reference proteome</keyword>
<protein>
    <recommendedName>
        <fullName evidence="1">Fibronectin type-III domain-containing protein</fullName>
    </recommendedName>
</protein>
<proteinExistence type="predicted"/>
<organism evidence="2 3">
    <name type="scientific">Cylicocyclus nassatus</name>
    <name type="common">Nematode worm</name>
    <dbReference type="NCBI Taxonomy" id="53992"/>
    <lineage>
        <taxon>Eukaryota</taxon>
        <taxon>Metazoa</taxon>
        <taxon>Ecdysozoa</taxon>
        <taxon>Nematoda</taxon>
        <taxon>Chromadorea</taxon>
        <taxon>Rhabditida</taxon>
        <taxon>Rhabditina</taxon>
        <taxon>Rhabditomorpha</taxon>
        <taxon>Strongyloidea</taxon>
        <taxon>Strongylidae</taxon>
        <taxon>Cylicocyclus</taxon>
    </lineage>
</organism>
<dbReference type="GO" id="GO:0005819">
    <property type="term" value="C:spindle"/>
    <property type="evidence" value="ECO:0007669"/>
    <property type="project" value="TreeGrafter"/>
</dbReference>
<gene>
    <name evidence="2" type="ORF">CYNAS_LOCUS21995</name>
</gene>
<dbReference type="SUPFAM" id="SSF49265">
    <property type="entry name" value="Fibronectin type III"/>
    <property type="match status" value="1"/>
</dbReference>
<evidence type="ECO:0000313" key="3">
    <source>
        <dbReference type="Proteomes" id="UP001176961"/>
    </source>
</evidence>
<dbReference type="InterPro" id="IPR013783">
    <property type="entry name" value="Ig-like_fold"/>
</dbReference>
<dbReference type="InterPro" id="IPR003961">
    <property type="entry name" value="FN3_dom"/>
</dbReference>
<reference evidence="2" key="1">
    <citation type="submission" date="2023-07" db="EMBL/GenBank/DDBJ databases">
        <authorList>
            <consortium name="CYATHOMIX"/>
        </authorList>
    </citation>
    <scope>NUCLEOTIDE SEQUENCE</scope>
    <source>
        <strain evidence="2">N/A</strain>
    </source>
</reference>
<dbReference type="GO" id="GO:0061172">
    <property type="term" value="P:regulation of establishment of bipolar cell polarity"/>
    <property type="evidence" value="ECO:0007669"/>
    <property type="project" value="TreeGrafter"/>
</dbReference>
<evidence type="ECO:0000259" key="1">
    <source>
        <dbReference type="PROSITE" id="PS50853"/>
    </source>
</evidence>
<accession>A0AA36MI70</accession>